<accession>A0A917S6J7</accession>
<reference evidence="1" key="1">
    <citation type="journal article" date="2014" name="Int. J. Syst. Evol. Microbiol.">
        <title>Complete genome sequence of Corynebacterium casei LMG S-19264T (=DSM 44701T), isolated from a smear-ripened cheese.</title>
        <authorList>
            <consortium name="US DOE Joint Genome Institute (JGI-PGF)"/>
            <person name="Walter F."/>
            <person name="Albersmeier A."/>
            <person name="Kalinowski J."/>
            <person name="Ruckert C."/>
        </authorList>
    </citation>
    <scope>NUCLEOTIDE SEQUENCE</scope>
    <source>
        <strain evidence="1">JCM 15325</strain>
    </source>
</reference>
<sequence>MKKHEMEAVLFCSNCDHETPHKIVYINDQIAQIECQQCHHAIDLEIDVVKEFYKELYKKISTKPARITNEYRQDLSIFLRKLPFRVISKPYRVMKELNESRKIIEQYRQKYDDSK</sequence>
<comment type="caution">
    <text evidence="1">The sequence shown here is derived from an EMBL/GenBank/DDBJ whole genome shotgun (WGS) entry which is preliminary data.</text>
</comment>
<name>A0A917S6J7_9BACL</name>
<proteinExistence type="predicted"/>
<dbReference type="AlphaFoldDB" id="A0A917S6J7"/>
<evidence type="ECO:0000313" key="1">
    <source>
        <dbReference type="EMBL" id="GGL57157.1"/>
    </source>
</evidence>
<reference evidence="1" key="2">
    <citation type="submission" date="2020-09" db="EMBL/GenBank/DDBJ databases">
        <authorList>
            <person name="Sun Q."/>
            <person name="Ohkuma M."/>
        </authorList>
    </citation>
    <scope>NUCLEOTIDE SEQUENCE</scope>
    <source>
        <strain evidence="1">JCM 15325</strain>
    </source>
</reference>
<dbReference type="RefSeq" id="WP_188803178.1">
    <property type="nucleotide sequence ID" value="NZ_BMOK01000008.1"/>
</dbReference>
<dbReference type="EMBL" id="BMOK01000008">
    <property type="protein sequence ID" value="GGL57157.1"/>
    <property type="molecule type" value="Genomic_DNA"/>
</dbReference>
<organism evidence="1 2">
    <name type="scientific">Sporolactobacillus putidus</name>
    <dbReference type="NCBI Taxonomy" id="492735"/>
    <lineage>
        <taxon>Bacteria</taxon>
        <taxon>Bacillati</taxon>
        <taxon>Bacillota</taxon>
        <taxon>Bacilli</taxon>
        <taxon>Bacillales</taxon>
        <taxon>Sporolactobacillaceae</taxon>
        <taxon>Sporolactobacillus</taxon>
    </lineage>
</organism>
<evidence type="ECO:0008006" key="3">
    <source>
        <dbReference type="Google" id="ProtNLM"/>
    </source>
</evidence>
<evidence type="ECO:0000313" key="2">
    <source>
        <dbReference type="Proteomes" id="UP000654670"/>
    </source>
</evidence>
<protein>
    <recommendedName>
        <fullName evidence="3">Bh protein</fullName>
    </recommendedName>
</protein>
<keyword evidence="2" id="KW-1185">Reference proteome</keyword>
<dbReference type="Proteomes" id="UP000654670">
    <property type="component" value="Unassembled WGS sequence"/>
</dbReference>
<gene>
    <name evidence="1" type="ORF">GCM10007968_21460</name>
</gene>